<dbReference type="PANTHER" id="PTHR32322:SF2">
    <property type="entry name" value="EAMA DOMAIN-CONTAINING PROTEIN"/>
    <property type="match status" value="1"/>
</dbReference>
<proteinExistence type="inferred from homology"/>
<dbReference type="Pfam" id="PF00892">
    <property type="entry name" value="EamA"/>
    <property type="match status" value="2"/>
</dbReference>
<dbReference type="GO" id="GO:0016020">
    <property type="term" value="C:membrane"/>
    <property type="evidence" value="ECO:0007669"/>
    <property type="project" value="UniProtKB-SubCell"/>
</dbReference>
<dbReference type="EMBL" id="NKXO01000067">
    <property type="protein sequence ID" value="PKQ64619.1"/>
    <property type="molecule type" value="Genomic_DNA"/>
</dbReference>
<dbReference type="InterPro" id="IPR050638">
    <property type="entry name" value="AA-Vitamin_Transporters"/>
</dbReference>
<evidence type="ECO:0000256" key="3">
    <source>
        <dbReference type="ARBA" id="ARBA00022692"/>
    </source>
</evidence>
<dbReference type="PANTHER" id="PTHR32322">
    <property type="entry name" value="INNER MEMBRANE TRANSPORTER"/>
    <property type="match status" value="1"/>
</dbReference>
<feature type="domain" description="EamA" evidence="7">
    <location>
        <begin position="183"/>
        <end position="319"/>
    </location>
</feature>
<feature type="transmembrane region" description="Helical" evidence="6">
    <location>
        <begin position="276"/>
        <end position="294"/>
    </location>
</feature>
<feature type="domain" description="EamA" evidence="7">
    <location>
        <begin position="42"/>
        <end position="171"/>
    </location>
</feature>
<dbReference type="InterPro" id="IPR037185">
    <property type="entry name" value="EmrE-like"/>
</dbReference>
<feature type="transmembrane region" description="Helical" evidence="6">
    <location>
        <begin position="157"/>
        <end position="173"/>
    </location>
</feature>
<evidence type="ECO:0000256" key="5">
    <source>
        <dbReference type="ARBA" id="ARBA00023136"/>
    </source>
</evidence>
<comment type="similarity">
    <text evidence="2">Belongs to the EamA transporter family.</text>
</comment>
<organism evidence="8 9">
    <name type="scientific">Raineya orbicola</name>
    <dbReference type="NCBI Taxonomy" id="2016530"/>
    <lineage>
        <taxon>Bacteria</taxon>
        <taxon>Pseudomonadati</taxon>
        <taxon>Bacteroidota</taxon>
        <taxon>Cytophagia</taxon>
        <taxon>Cytophagales</taxon>
        <taxon>Raineyaceae</taxon>
        <taxon>Raineya</taxon>
    </lineage>
</organism>
<feature type="transmembrane region" description="Helical" evidence="6">
    <location>
        <begin position="126"/>
        <end position="148"/>
    </location>
</feature>
<dbReference type="InterPro" id="IPR000620">
    <property type="entry name" value="EamA_dom"/>
</dbReference>
<dbReference type="SUPFAM" id="SSF103481">
    <property type="entry name" value="Multidrug resistance efflux transporter EmrE"/>
    <property type="match status" value="2"/>
</dbReference>
<feature type="transmembrane region" description="Helical" evidence="6">
    <location>
        <begin position="211"/>
        <end position="235"/>
    </location>
</feature>
<dbReference type="AlphaFoldDB" id="A0A2N3I2U1"/>
<dbReference type="Gene3D" id="1.10.3730.20">
    <property type="match status" value="1"/>
</dbReference>
<feature type="transmembrane region" description="Helical" evidence="6">
    <location>
        <begin position="247"/>
        <end position="269"/>
    </location>
</feature>
<evidence type="ECO:0000313" key="8">
    <source>
        <dbReference type="EMBL" id="PKQ64619.1"/>
    </source>
</evidence>
<accession>A0A2N3I2U1</accession>
<comment type="subcellular location">
    <subcellularLocation>
        <location evidence="1">Membrane</location>
        <topology evidence="1">Multi-pass membrane protein</topology>
    </subcellularLocation>
</comment>
<evidence type="ECO:0000313" key="9">
    <source>
        <dbReference type="Proteomes" id="UP000233387"/>
    </source>
</evidence>
<gene>
    <name evidence="8" type="ORF">Rain11_2602</name>
</gene>
<evidence type="ECO:0000259" key="7">
    <source>
        <dbReference type="Pfam" id="PF00892"/>
    </source>
</evidence>
<keyword evidence="9" id="KW-1185">Reference proteome</keyword>
<reference evidence="8 9" key="1">
    <citation type="submission" date="2017-06" db="EMBL/GenBank/DDBJ databases">
        <title>Raineya orbicola gen. nov., sp. nov. a slightly thermophilic bacterium of the phylum Bacteroidetes and the description of Raineyaceae fam. nov.</title>
        <authorList>
            <person name="Albuquerque L."/>
            <person name="Polonia A.R.M."/>
            <person name="Barroso C."/>
            <person name="Froufe H.J.C."/>
            <person name="Lage O."/>
            <person name="Lobo-Da-Cunha A."/>
            <person name="Egas C."/>
            <person name="Da Costa M.S."/>
        </authorList>
    </citation>
    <scope>NUCLEOTIDE SEQUENCE [LARGE SCALE GENOMIC DNA]</scope>
    <source>
        <strain evidence="8 9">SPSPC-11</strain>
    </source>
</reference>
<evidence type="ECO:0000256" key="2">
    <source>
        <dbReference type="ARBA" id="ARBA00007362"/>
    </source>
</evidence>
<name>A0A2N3I2U1_9BACT</name>
<comment type="caution">
    <text evidence="8">The sequence shown here is derived from an EMBL/GenBank/DDBJ whole genome shotgun (WGS) entry which is preliminary data.</text>
</comment>
<feature type="transmembrane region" description="Helical" evidence="6">
    <location>
        <begin position="39"/>
        <end position="59"/>
    </location>
</feature>
<feature type="transmembrane region" description="Helical" evidence="6">
    <location>
        <begin position="179"/>
        <end position="199"/>
    </location>
</feature>
<sequence>MIQFIFYFSVKPLKALASSALNCMPTLTQSAQQTHKYPITAWILLIALSAIWGTSFLLIKKGLEVFSPMQVASLRIASAFLVVCVPFCWHFKQVAFRKWGFLLLSGLLGNLIPAFLFAIAQTQISSSVASILNSLTPFFTFLVGITFFRKKAIWQKAIGIFLGIIGTVLIFYQKGNLQFNAYALLIVCATLGYGFNVNLTGKFLADVKPIHITTISIFMVGLVANIILFGFTDFLPTLQNHSKGYEALTYVMILGVVGSGISSILFYKLLQISSPLFASSVTYVIPLIGVSLGVMSGESITLFHLAGMSLIIVGVLVMNRFR</sequence>
<dbReference type="OrthoDB" id="1117213at2"/>
<protein>
    <submittedName>
        <fullName evidence="8">EamA-like transporter family</fullName>
    </submittedName>
</protein>
<feature type="transmembrane region" description="Helical" evidence="6">
    <location>
        <begin position="71"/>
        <end position="89"/>
    </location>
</feature>
<evidence type="ECO:0000256" key="1">
    <source>
        <dbReference type="ARBA" id="ARBA00004141"/>
    </source>
</evidence>
<feature type="transmembrane region" description="Helical" evidence="6">
    <location>
        <begin position="300"/>
        <end position="318"/>
    </location>
</feature>
<dbReference type="Proteomes" id="UP000233387">
    <property type="component" value="Unassembled WGS sequence"/>
</dbReference>
<feature type="transmembrane region" description="Helical" evidence="6">
    <location>
        <begin position="101"/>
        <end position="120"/>
    </location>
</feature>
<evidence type="ECO:0000256" key="6">
    <source>
        <dbReference type="SAM" id="Phobius"/>
    </source>
</evidence>
<evidence type="ECO:0000256" key="4">
    <source>
        <dbReference type="ARBA" id="ARBA00022989"/>
    </source>
</evidence>
<keyword evidence="5 6" id="KW-0472">Membrane</keyword>
<dbReference type="RefSeq" id="WP_101359863.1">
    <property type="nucleotide sequence ID" value="NZ_NKXO01000067.1"/>
</dbReference>
<keyword evidence="3 6" id="KW-0812">Transmembrane</keyword>
<keyword evidence="4 6" id="KW-1133">Transmembrane helix</keyword>